<keyword evidence="1" id="KW-0812">Transmembrane</keyword>
<evidence type="ECO:0000313" key="3">
    <source>
        <dbReference type="Proteomes" id="UP000075320"/>
    </source>
</evidence>
<evidence type="ECO:0000256" key="1">
    <source>
        <dbReference type="SAM" id="Phobius"/>
    </source>
</evidence>
<keyword evidence="1" id="KW-1133">Transmembrane helix</keyword>
<name>A0A150WKP2_BDEBC</name>
<evidence type="ECO:0008006" key="4">
    <source>
        <dbReference type="Google" id="ProtNLM"/>
    </source>
</evidence>
<proteinExistence type="predicted"/>
<comment type="caution">
    <text evidence="2">The sequence shown here is derived from an EMBL/GenBank/DDBJ whole genome shotgun (WGS) entry which is preliminary data.</text>
</comment>
<dbReference type="Pfam" id="PF11196">
    <property type="entry name" value="DUF2834"/>
    <property type="match status" value="1"/>
</dbReference>
<keyword evidence="3" id="KW-1185">Reference proteome</keyword>
<reference evidence="2 3" key="1">
    <citation type="submission" date="2016-03" db="EMBL/GenBank/DDBJ databases">
        <authorList>
            <person name="Ploux O."/>
        </authorList>
    </citation>
    <scope>NUCLEOTIDE SEQUENCE [LARGE SCALE GENOMIC DNA]</scope>
    <source>
        <strain evidence="2 3">R0</strain>
    </source>
</reference>
<keyword evidence="1" id="KW-0472">Membrane</keyword>
<evidence type="ECO:0000313" key="2">
    <source>
        <dbReference type="EMBL" id="KYG64101.1"/>
    </source>
</evidence>
<dbReference type="OrthoDB" id="2619901at2"/>
<dbReference type="AlphaFoldDB" id="A0A150WKP2"/>
<dbReference type="InterPro" id="IPR021362">
    <property type="entry name" value="DUF2834"/>
</dbReference>
<dbReference type="EMBL" id="LUKE01000003">
    <property type="protein sequence ID" value="KYG64101.1"/>
    <property type="molecule type" value="Genomic_DNA"/>
</dbReference>
<dbReference type="RefSeq" id="WP_061836067.1">
    <property type="nucleotide sequence ID" value="NZ_LUKE01000003.1"/>
</dbReference>
<feature type="transmembrane region" description="Helical" evidence="1">
    <location>
        <begin position="75"/>
        <end position="95"/>
    </location>
</feature>
<organism evidence="2 3">
    <name type="scientific">Bdellovibrio bacteriovorus</name>
    <dbReference type="NCBI Taxonomy" id="959"/>
    <lineage>
        <taxon>Bacteria</taxon>
        <taxon>Pseudomonadati</taxon>
        <taxon>Bdellovibrionota</taxon>
        <taxon>Bdellovibrionia</taxon>
        <taxon>Bdellovibrionales</taxon>
        <taxon>Pseudobdellovibrionaceae</taxon>
        <taxon>Bdellovibrio</taxon>
    </lineage>
</organism>
<gene>
    <name evidence="2" type="ORF">AZI86_14975</name>
</gene>
<dbReference type="Proteomes" id="UP000075320">
    <property type="component" value="Unassembled WGS sequence"/>
</dbReference>
<sequence>MRRIWLLLALVGTVVPYSYIIPFFVEHGIDIALFFELLFANSVSRFFAIDLVISSVAFLLWSYTDAKKNKIPGWWTILAANMLVGLSLSLPLYLFKRSAMASKAH</sequence>
<feature type="transmembrane region" description="Helical" evidence="1">
    <location>
        <begin position="44"/>
        <end position="63"/>
    </location>
</feature>
<protein>
    <recommendedName>
        <fullName evidence="4">DUF2834 domain-containing protein</fullName>
    </recommendedName>
</protein>
<accession>A0A150WKP2</accession>